<dbReference type="OrthoDB" id="4432919at2759"/>
<organism evidence="2 3">
    <name type="scientific">Aspergillus sclerotialis</name>
    <dbReference type="NCBI Taxonomy" id="2070753"/>
    <lineage>
        <taxon>Eukaryota</taxon>
        <taxon>Fungi</taxon>
        <taxon>Dikarya</taxon>
        <taxon>Ascomycota</taxon>
        <taxon>Pezizomycotina</taxon>
        <taxon>Eurotiomycetes</taxon>
        <taxon>Eurotiomycetidae</taxon>
        <taxon>Eurotiales</taxon>
        <taxon>Aspergillaceae</taxon>
        <taxon>Aspergillus</taxon>
        <taxon>Aspergillus subgen. Polypaecilum</taxon>
    </lineage>
</organism>
<dbReference type="AlphaFoldDB" id="A0A3A2ZB91"/>
<feature type="region of interest" description="Disordered" evidence="1">
    <location>
        <begin position="1"/>
        <end position="60"/>
    </location>
</feature>
<comment type="caution">
    <text evidence="2">The sequence shown here is derived from an EMBL/GenBank/DDBJ whole genome shotgun (WGS) entry which is preliminary data.</text>
</comment>
<evidence type="ECO:0000313" key="3">
    <source>
        <dbReference type="Proteomes" id="UP000266188"/>
    </source>
</evidence>
<proteinExistence type="predicted"/>
<dbReference type="Proteomes" id="UP000266188">
    <property type="component" value="Unassembled WGS sequence"/>
</dbReference>
<protein>
    <submittedName>
        <fullName evidence="2">Uncharacterized protein</fullName>
    </submittedName>
</protein>
<evidence type="ECO:0000256" key="1">
    <source>
        <dbReference type="SAM" id="MobiDB-lite"/>
    </source>
</evidence>
<evidence type="ECO:0000313" key="2">
    <source>
        <dbReference type="EMBL" id="RJE20419.1"/>
    </source>
</evidence>
<gene>
    <name evidence="2" type="ORF">PHISCL_07251</name>
</gene>
<keyword evidence="3" id="KW-1185">Reference proteome</keyword>
<dbReference type="EMBL" id="MVGC01000309">
    <property type="protein sequence ID" value="RJE20419.1"/>
    <property type="molecule type" value="Genomic_DNA"/>
</dbReference>
<accession>A0A3A2ZB91</accession>
<sequence length="94" mass="10653">MEATASYLERPPKRKRESSCSLAGPADENRAAKPVEPRNQDLTQLEPPANDERVASAAEPFRPLARELERLDERDPILSAQAARLVALYRRLWE</sequence>
<feature type="compositionally biased region" description="Basic and acidic residues" evidence="1">
    <location>
        <begin position="27"/>
        <end position="39"/>
    </location>
</feature>
<name>A0A3A2ZB91_9EURO</name>
<reference evidence="3" key="1">
    <citation type="submission" date="2017-02" db="EMBL/GenBank/DDBJ databases">
        <authorList>
            <person name="Tafer H."/>
            <person name="Lopandic K."/>
        </authorList>
    </citation>
    <scope>NUCLEOTIDE SEQUENCE [LARGE SCALE GENOMIC DNA]</scope>
    <source>
        <strain evidence="3">CBS 366.77</strain>
    </source>
</reference>